<name>A0AAV9IYS8_CYACA</name>
<evidence type="ECO:0000256" key="12">
    <source>
        <dbReference type="SAM" id="MobiDB-lite"/>
    </source>
</evidence>
<evidence type="ECO:0000256" key="4">
    <source>
        <dbReference type="ARBA" id="ARBA00017187"/>
    </source>
</evidence>
<keyword evidence="7 10" id="KW-0067">ATP-binding</keyword>
<evidence type="ECO:0000256" key="2">
    <source>
        <dbReference type="ARBA" id="ARBA00008020"/>
    </source>
</evidence>
<keyword evidence="6 10" id="KW-0547">Nucleotide-binding</keyword>
<evidence type="ECO:0000256" key="6">
    <source>
        <dbReference type="ARBA" id="ARBA00022741"/>
    </source>
</evidence>
<dbReference type="CDD" id="cd03337">
    <property type="entry name" value="TCP1_gamma"/>
    <property type="match status" value="1"/>
</dbReference>
<comment type="similarity">
    <text evidence="2 10">Belongs to the TCP-1 chaperonin family.</text>
</comment>
<evidence type="ECO:0000256" key="10">
    <source>
        <dbReference type="RuleBase" id="RU004187"/>
    </source>
</evidence>
<dbReference type="GO" id="GO:0005524">
    <property type="term" value="F:ATP binding"/>
    <property type="evidence" value="ECO:0007669"/>
    <property type="project" value="UniProtKB-KW"/>
</dbReference>
<dbReference type="InterPro" id="IPR054827">
    <property type="entry name" value="thermosome_alpha"/>
</dbReference>
<dbReference type="InterPro" id="IPR027413">
    <property type="entry name" value="GROEL-like_equatorial_sf"/>
</dbReference>
<dbReference type="AlphaFoldDB" id="A0AAV9IYS8"/>
<evidence type="ECO:0000313" key="13">
    <source>
        <dbReference type="EMBL" id="KAK4537240.1"/>
    </source>
</evidence>
<dbReference type="Gene3D" id="1.10.560.10">
    <property type="entry name" value="GroEL-like equatorial domain"/>
    <property type="match status" value="1"/>
</dbReference>
<dbReference type="SUPFAM" id="SSF52029">
    <property type="entry name" value="GroEL apical domain-like"/>
    <property type="match status" value="1"/>
</dbReference>
<dbReference type="PROSITE" id="PS00750">
    <property type="entry name" value="TCP1_1"/>
    <property type="match status" value="1"/>
</dbReference>
<dbReference type="NCBIfam" id="NF041083">
    <property type="entry name" value="thermosome_beta"/>
    <property type="match status" value="1"/>
</dbReference>
<keyword evidence="8 10" id="KW-0143">Chaperone</keyword>
<dbReference type="PRINTS" id="PR00304">
    <property type="entry name" value="TCOMPLEXTCP1"/>
</dbReference>
<dbReference type="Proteomes" id="UP001301350">
    <property type="component" value="Unassembled WGS sequence"/>
</dbReference>
<dbReference type="SUPFAM" id="SSF48592">
    <property type="entry name" value="GroEL equatorial domain-like"/>
    <property type="match status" value="1"/>
</dbReference>
<dbReference type="FunFam" id="1.10.560.10:FF:000085">
    <property type="entry name" value="T-complex protein 1 subunit gamma"/>
    <property type="match status" value="1"/>
</dbReference>
<dbReference type="NCBIfam" id="NF041082">
    <property type="entry name" value="thermosome_alpha"/>
    <property type="match status" value="1"/>
</dbReference>
<dbReference type="InterPro" id="IPR027410">
    <property type="entry name" value="TCP-1-like_intermed_sf"/>
</dbReference>
<dbReference type="FunFam" id="3.50.7.10:FF:000005">
    <property type="entry name" value="T-complex protein 1 subunit gamma"/>
    <property type="match status" value="1"/>
</dbReference>
<dbReference type="InterPro" id="IPR053374">
    <property type="entry name" value="TCP-1_chaperonin"/>
</dbReference>
<evidence type="ECO:0000256" key="7">
    <source>
        <dbReference type="ARBA" id="ARBA00022840"/>
    </source>
</evidence>
<dbReference type="GO" id="GO:0016887">
    <property type="term" value="F:ATP hydrolysis activity"/>
    <property type="evidence" value="ECO:0007669"/>
    <property type="project" value="InterPro"/>
</dbReference>
<dbReference type="EMBL" id="JANCYW010000011">
    <property type="protein sequence ID" value="KAK4537240.1"/>
    <property type="molecule type" value="Genomic_DNA"/>
</dbReference>
<dbReference type="InterPro" id="IPR002423">
    <property type="entry name" value="Cpn60/GroEL/TCP-1"/>
</dbReference>
<dbReference type="FunFam" id="1.10.560.10:FF:000073">
    <property type="entry name" value="T-complex protein 1 subunit gamma"/>
    <property type="match status" value="1"/>
</dbReference>
<dbReference type="Gene3D" id="3.30.260.10">
    <property type="entry name" value="TCP-1-like chaperonin intermediate domain"/>
    <property type="match status" value="1"/>
</dbReference>
<gene>
    <name evidence="13" type="ORF">CDCA_CDCA11G3265</name>
</gene>
<evidence type="ECO:0000256" key="9">
    <source>
        <dbReference type="ARBA" id="ARBA00024677"/>
    </source>
</evidence>
<evidence type="ECO:0000256" key="11">
    <source>
        <dbReference type="RuleBase" id="RU004191"/>
    </source>
</evidence>
<keyword evidence="5" id="KW-0963">Cytoplasm</keyword>
<evidence type="ECO:0000256" key="3">
    <source>
        <dbReference type="ARBA" id="ARBA00011531"/>
    </source>
</evidence>
<dbReference type="SUPFAM" id="SSF54849">
    <property type="entry name" value="GroEL-intermediate domain like"/>
    <property type="match status" value="1"/>
</dbReference>
<dbReference type="PANTHER" id="PTHR11353">
    <property type="entry name" value="CHAPERONIN"/>
    <property type="match status" value="1"/>
</dbReference>
<keyword evidence="14" id="KW-1185">Reference proteome</keyword>
<dbReference type="InterPro" id="IPR012719">
    <property type="entry name" value="Chap_CCT_gamma"/>
</dbReference>
<accession>A0AAV9IYS8</accession>
<comment type="function">
    <text evidence="9">Molecular chaperone; assists the folding of proteins upon ATP hydrolysis. Known to play a role, in vitro, in the folding of actin and tubulin.</text>
</comment>
<dbReference type="GO" id="GO:0140662">
    <property type="term" value="F:ATP-dependent protein folding chaperone"/>
    <property type="evidence" value="ECO:0007669"/>
    <property type="project" value="InterPro"/>
</dbReference>
<evidence type="ECO:0000256" key="1">
    <source>
        <dbReference type="ARBA" id="ARBA00004496"/>
    </source>
</evidence>
<evidence type="ECO:0000313" key="14">
    <source>
        <dbReference type="Proteomes" id="UP001301350"/>
    </source>
</evidence>
<protein>
    <recommendedName>
        <fullName evidence="4 11">T-complex protein 1 subunit gamma</fullName>
    </recommendedName>
</protein>
<dbReference type="PROSITE" id="PS00995">
    <property type="entry name" value="TCP1_3"/>
    <property type="match status" value="1"/>
</dbReference>
<proteinExistence type="inferred from homology"/>
<reference evidence="13 14" key="1">
    <citation type="submission" date="2022-07" db="EMBL/GenBank/DDBJ databases">
        <title>Genome-wide signatures of adaptation to extreme environments.</title>
        <authorList>
            <person name="Cho C.H."/>
            <person name="Yoon H.S."/>
        </authorList>
    </citation>
    <scope>NUCLEOTIDE SEQUENCE [LARGE SCALE GENOMIC DNA]</scope>
    <source>
        <strain evidence="13 14">DBV 063 E5</strain>
    </source>
</reference>
<dbReference type="Gene3D" id="3.50.7.10">
    <property type="entry name" value="GroEL"/>
    <property type="match status" value="1"/>
</dbReference>
<feature type="region of interest" description="Disordered" evidence="12">
    <location>
        <begin position="537"/>
        <end position="560"/>
    </location>
</feature>
<dbReference type="GO" id="GO:0005832">
    <property type="term" value="C:chaperonin-containing T-complex"/>
    <property type="evidence" value="ECO:0007669"/>
    <property type="project" value="UniProtKB-ARBA"/>
</dbReference>
<dbReference type="InterPro" id="IPR017998">
    <property type="entry name" value="Chaperone_TCP-1"/>
</dbReference>
<sequence length="560" mass="60329">MQRYGQAPVYIINTNAERTSGRQAQLSNVAAAKAVADVIRTTLGPRAMLKLILDAMGGVVITSDGNAILREIDVGHPAAKAMIDLARTQDEEVGDGTTSVIVLAGSLLAAAEPCLEGGVHPTVIVGAYMRALEDALEVLDRRCARPVDAQDDAVLRQLVHTCVGTKIMDVHRELITQLVIDAVRLVSQVAKGTTPQSREVDIKHNIRIEKVPGGELSGSRVLRGVLLNKDVLHPQMRRRIEQPRVVLLDCPLEYKKGESQASVEVTNEQDWDQLLRLEEEYVQQLCNQVIAVKPDVVITEKGVSDLAAHFLAKANITALRRVRRTDNQRVALATGARIVSRPEELQAADVGTGAGLYEVRKLGDEYFSFLEECREPRACTILLRGGSKDVLNEVERNLHDALAVARNVLRDPRLVAGGGAAEMTLRQGLLERAGAIEGAAQLPYRAVAQALEVIPRTLAENCGASVIRVMTRLRALHAQSSDPPMGVDGITGEVANMAELGVFESYAVKAQSIKTAIESACMLLRIDDVLSGVRKKDGAGGAQESGGFDRSGEDAGNEVG</sequence>
<evidence type="ECO:0000256" key="5">
    <source>
        <dbReference type="ARBA" id="ARBA00022490"/>
    </source>
</evidence>
<comment type="subcellular location">
    <subcellularLocation>
        <location evidence="1">Cytoplasm</location>
    </subcellularLocation>
</comment>
<comment type="caution">
    <text evidence="13">The sequence shown here is derived from an EMBL/GenBank/DDBJ whole genome shotgun (WGS) entry which is preliminary data.</text>
</comment>
<evidence type="ECO:0000256" key="8">
    <source>
        <dbReference type="ARBA" id="ARBA00023186"/>
    </source>
</evidence>
<dbReference type="Pfam" id="PF00118">
    <property type="entry name" value="Cpn60_TCP1"/>
    <property type="match status" value="1"/>
</dbReference>
<dbReference type="GO" id="GO:0051082">
    <property type="term" value="F:unfolded protein binding"/>
    <property type="evidence" value="ECO:0007669"/>
    <property type="project" value="InterPro"/>
</dbReference>
<organism evidence="13 14">
    <name type="scientific">Cyanidium caldarium</name>
    <name type="common">Red alga</name>
    <dbReference type="NCBI Taxonomy" id="2771"/>
    <lineage>
        <taxon>Eukaryota</taxon>
        <taxon>Rhodophyta</taxon>
        <taxon>Bangiophyceae</taxon>
        <taxon>Cyanidiales</taxon>
        <taxon>Cyanidiaceae</taxon>
        <taxon>Cyanidium</taxon>
    </lineage>
</organism>
<dbReference type="NCBIfam" id="TIGR02344">
    <property type="entry name" value="chap_CCT_gamma"/>
    <property type="match status" value="1"/>
</dbReference>
<comment type="subunit">
    <text evidence="3">Heterooligomeric complex of about 850 to 900 kDa that forms two stacked rings, 12 to 16 nm in diameter.</text>
</comment>
<dbReference type="InterPro" id="IPR027409">
    <property type="entry name" value="GroEL-like_apical_dom_sf"/>
</dbReference>
<dbReference type="InterPro" id="IPR002194">
    <property type="entry name" value="Chaperonin_TCP-1_CS"/>
</dbReference>